<keyword evidence="2" id="KW-0675">Receptor</keyword>
<accession>A0A7G5DHI8</accession>
<name>A0A7G5DHI8_9PSED</name>
<dbReference type="Gene3D" id="3.40.50.10140">
    <property type="entry name" value="Toll/interleukin-1 receptor homology (TIR) domain"/>
    <property type="match status" value="1"/>
</dbReference>
<sequence>MAPLKAFISYSHADEKHKNDLAKFLVMLKRNGVLESWDDRQLLAGDKLDVEIERKLLEADLIILLVSQDFISSYYCYEIELQKAFEKANNDSGRIVAIIVDHCTWAETPMKDFVLLPQDAKPVVGFNNPNEAWLAVSKAIGEVCKDVKKKDLTPADEGVLEPGGITSAFKEYLNLNEIILQHRSKDEVGLDDIYVAPDLKLIDVDPDKFDLIITSAKITNPFLCPRRVVIAGDEQSGKTALAKEIFKRHSEAGRTPVWIKGDEIKTANVGEIIEAAAFQQYGVNNVNVQTYIVESIEHSKLNAKFLIALIKSICGLDGQVIFISGNGLRFNESTWKEFSDFDKYEILPFGHVLRGELINKWNSLGQEETIDLSELHAANDRVTHHIDAMLRKNIVPPKPVFILMILQTLESNSPSDFSLTAYGHCYNALIQQQLRKSSIKSDQVDKYINYLTELAYYIFSLDASKIEDDELSSFKREYSSRYLIDSHERVISELCKIGLLRSDVSGLYFSYKYIFYFYAAKYIAENYAEQGSDRVRMLCEKMHSERHANVLIFVTYHTKDQRVLDHILSFAEGIFSAEKAATLEAADTEHFEDVLKSIPELAMEIRSAEDVESQRKLSLDQKDKLVSQLDSGADDDDDELIETHTFADINKSAKAVEIIGQILRNRHASLKIDQLTSLSQASFLTGLRFLSFYFKITRSLKSEIVDEISRIIQQQSSMTDGEVTDQARKLFFHFCYAMSFSVIKKISFSVGNDQLIQIFKNIADEIDTPAVHLISMSIQLEFTKKINRDYILEVKRKMDRGSISYRLMQEVILQHLYLHNIDYSDRQWLSAKLDIPMKNQRVVQNKKQAKILSS</sequence>
<reference evidence="2 3" key="1">
    <citation type="journal article" date="2020" name="G3 (Bethesda)">
        <title>CeMbio - The Caenorhabditis elegans Microbiome Resource.</title>
        <authorList>
            <person name="Dirksen P."/>
            <person name="Assie A."/>
            <person name="Zimmermann J."/>
            <person name="Zhang F."/>
            <person name="Tietje A.M."/>
            <person name="Marsh S.A."/>
            <person name="Felix M.A."/>
            <person name="Shapira M."/>
            <person name="Kaleta C."/>
            <person name="Schulenburg H."/>
            <person name="Samuel B."/>
        </authorList>
    </citation>
    <scope>NUCLEOTIDE SEQUENCE [LARGE SCALE GENOMIC DNA]</scope>
    <source>
        <strain evidence="2 3">MSPm1</strain>
    </source>
</reference>
<feature type="domain" description="TIR" evidence="1">
    <location>
        <begin position="2"/>
        <end position="151"/>
    </location>
</feature>
<dbReference type="RefSeq" id="WP_182366595.1">
    <property type="nucleotide sequence ID" value="NZ_CP059139.1"/>
</dbReference>
<dbReference type="EMBL" id="CP059139">
    <property type="protein sequence ID" value="QMV61213.1"/>
    <property type="molecule type" value="Genomic_DNA"/>
</dbReference>
<dbReference type="Proteomes" id="UP000515276">
    <property type="component" value="Chromosome"/>
</dbReference>
<dbReference type="PROSITE" id="PS50104">
    <property type="entry name" value="TIR"/>
    <property type="match status" value="1"/>
</dbReference>
<evidence type="ECO:0000313" key="3">
    <source>
        <dbReference type="Proteomes" id="UP000515276"/>
    </source>
</evidence>
<dbReference type="InterPro" id="IPR035897">
    <property type="entry name" value="Toll_tir_struct_dom_sf"/>
</dbReference>
<evidence type="ECO:0000313" key="2">
    <source>
        <dbReference type="EMBL" id="QMV61213.1"/>
    </source>
</evidence>
<dbReference type="Pfam" id="PF13676">
    <property type="entry name" value="TIR_2"/>
    <property type="match status" value="1"/>
</dbReference>
<proteinExistence type="predicted"/>
<protein>
    <submittedName>
        <fullName evidence="2">Toll/interleukin-1 receptor domain-containing protein</fullName>
    </submittedName>
</protein>
<organism evidence="2 3">
    <name type="scientific">Pseudomonas berkeleyensis</name>
    <dbReference type="NCBI Taxonomy" id="2726956"/>
    <lineage>
        <taxon>Bacteria</taxon>
        <taxon>Pseudomonadati</taxon>
        <taxon>Pseudomonadota</taxon>
        <taxon>Gammaproteobacteria</taxon>
        <taxon>Pseudomonadales</taxon>
        <taxon>Pseudomonadaceae</taxon>
        <taxon>Pseudomonas</taxon>
    </lineage>
</organism>
<evidence type="ECO:0000259" key="1">
    <source>
        <dbReference type="PROSITE" id="PS50104"/>
    </source>
</evidence>
<dbReference type="SUPFAM" id="SSF52200">
    <property type="entry name" value="Toll/Interleukin receptor TIR domain"/>
    <property type="match status" value="1"/>
</dbReference>
<keyword evidence="3" id="KW-1185">Reference proteome</keyword>
<dbReference type="InterPro" id="IPR000157">
    <property type="entry name" value="TIR_dom"/>
</dbReference>
<dbReference type="Pfam" id="PF24406">
    <property type="entry name" value="nSTAND_NTPase4"/>
    <property type="match status" value="1"/>
</dbReference>
<dbReference type="AlphaFoldDB" id="A0A7G5DHI8"/>
<dbReference type="SMART" id="SM00255">
    <property type="entry name" value="TIR"/>
    <property type="match status" value="1"/>
</dbReference>
<dbReference type="InterPro" id="IPR057123">
    <property type="entry name" value="STAND_NTPase4_dom"/>
</dbReference>
<dbReference type="GO" id="GO:0007165">
    <property type="term" value="P:signal transduction"/>
    <property type="evidence" value="ECO:0007669"/>
    <property type="project" value="InterPro"/>
</dbReference>
<gene>
    <name evidence="2" type="ORF">HS968_14255</name>
</gene>